<protein>
    <recommendedName>
        <fullName evidence="2">Beta-lactamase-related domain-containing protein</fullName>
    </recommendedName>
</protein>
<dbReference type="InterPro" id="IPR050491">
    <property type="entry name" value="AmpC-like"/>
</dbReference>
<evidence type="ECO:0000313" key="6">
    <source>
        <dbReference type="Proteomes" id="UP000092213"/>
    </source>
</evidence>
<keyword evidence="5" id="KW-1185">Reference proteome</keyword>
<dbReference type="STRING" id="463025.BAU08_17805"/>
<dbReference type="PANTHER" id="PTHR46825:SF9">
    <property type="entry name" value="BETA-LACTAMASE-RELATED DOMAIN-CONTAINING PROTEIN"/>
    <property type="match status" value="1"/>
</dbReference>
<reference evidence="5 6" key="1">
    <citation type="submission" date="2016-06" db="EMBL/GenBank/DDBJ databases">
        <title>Complete genome sequences of Bordetella bronchialis and Bordetella flabilis.</title>
        <authorList>
            <person name="LiPuma J.J."/>
            <person name="Spilker T."/>
        </authorList>
    </citation>
    <scope>NUCLEOTIDE SEQUENCE [LARGE SCALE GENOMIC DNA]</scope>
    <source>
        <strain evidence="4 6">AU17976</strain>
        <strain evidence="3 5">AU3182</strain>
    </source>
</reference>
<accession>A0A193FZA2</accession>
<evidence type="ECO:0000313" key="5">
    <source>
        <dbReference type="Proteomes" id="UP000091897"/>
    </source>
</evidence>
<name>A0A193FZA2_9BORD</name>
<evidence type="ECO:0000256" key="1">
    <source>
        <dbReference type="SAM" id="MobiDB-lite"/>
    </source>
</evidence>
<feature type="region of interest" description="Disordered" evidence="1">
    <location>
        <begin position="365"/>
        <end position="385"/>
    </location>
</feature>
<sequence length="385" mass="41093">MIDSDTLSALVAEIFGPWVTPPDAPKKGGSVGFLVGITINKTRHYFTEGSIGLHGDGPMPRRQDIVFFIGSNSKVFTATLLPLAASQASNPVTADTPVASLLPTSVTFNQPNGQVLLWHLATHSAGFPFHVCGKRPHFGDYPFASLNEFLDAFQPPYAPGEYFAYSNPGFALLGDVLSHAFVTDTPSTEWDSTYMQWPSLVRKYVTEPLGMGSTHVDYSKVASRVAQGYVYKDRGGAPEYAKIDPPTWGIRSAALTSGALSSTLDDMLTFLEAQIDPSSVGDTALAQAIAATQQPWPSSDSLSMGLGWQRSNDYLDKDGALPGYNSYMAFDPHAKVGVFVLGNTDGDEAGGTVVHGGRTLLGKLRGATAQPSKFPKPPTTPQCPA</sequence>
<dbReference type="RefSeq" id="WP_066352950.1">
    <property type="nucleotide sequence ID" value="NZ_CBCSFJ010000020.1"/>
</dbReference>
<organism evidence="4 6">
    <name type="scientific">Bordetella bronchialis</name>
    <dbReference type="NCBI Taxonomy" id="463025"/>
    <lineage>
        <taxon>Bacteria</taxon>
        <taxon>Pseudomonadati</taxon>
        <taxon>Pseudomonadota</taxon>
        <taxon>Betaproteobacteria</taxon>
        <taxon>Burkholderiales</taxon>
        <taxon>Alcaligenaceae</taxon>
        <taxon>Bordetella</taxon>
    </lineage>
</organism>
<feature type="domain" description="Beta-lactamase-related" evidence="2">
    <location>
        <begin position="26"/>
        <end position="348"/>
    </location>
</feature>
<gene>
    <name evidence="3" type="ORF">BAU06_17555</name>
    <name evidence="4" type="ORF">BAU08_17805</name>
</gene>
<feature type="compositionally biased region" description="Pro residues" evidence="1">
    <location>
        <begin position="374"/>
        <end position="385"/>
    </location>
</feature>
<dbReference type="PANTHER" id="PTHR46825">
    <property type="entry name" value="D-ALANYL-D-ALANINE-CARBOXYPEPTIDASE/ENDOPEPTIDASE AMPH"/>
    <property type="match status" value="1"/>
</dbReference>
<dbReference type="KEGG" id="bbro:BAU06_17555"/>
<dbReference type="Gene3D" id="3.40.710.10">
    <property type="entry name" value="DD-peptidase/beta-lactamase superfamily"/>
    <property type="match status" value="1"/>
</dbReference>
<evidence type="ECO:0000313" key="4">
    <source>
        <dbReference type="EMBL" id="ANN72955.1"/>
    </source>
</evidence>
<dbReference type="EMBL" id="CP016171">
    <property type="protein sequence ID" value="ANN72955.1"/>
    <property type="molecule type" value="Genomic_DNA"/>
</dbReference>
<dbReference type="OrthoDB" id="5377431at2"/>
<evidence type="ECO:0000259" key="2">
    <source>
        <dbReference type="Pfam" id="PF00144"/>
    </source>
</evidence>
<dbReference type="Proteomes" id="UP000092213">
    <property type="component" value="Chromosome"/>
</dbReference>
<dbReference type="Pfam" id="PF00144">
    <property type="entry name" value="Beta-lactamase"/>
    <property type="match status" value="1"/>
</dbReference>
<proteinExistence type="predicted"/>
<dbReference type="InterPro" id="IPR001466">
    <property type="entry name" value="Beta-lactam-related"/>
</dbReference>
<dbReference type="Proteomes" id="UP000091897">
    <property type="component" value="Chromosome"/>
</dbReference>
<evidence type="ECO:0000313" key="3">
    <source>
        <dbReference type="EMBL" id="ANN67861.1"/>
    </source>
</evidence>
<dbReference type="SUPFAM" id="SSF56601">
    <property type="entry name" value="beta-lactamase/transpeptidase-like"/>
    <property type="match status" value="1"/>
</dbReference>
<dbReference type="EMBL" id="CP016170">
    <property type="protein sequence ID" value="ANN67861.1"/>
    <property type="molecule type" value="Genomic_DNA"/>
</dbReference>
<dbReference type="AlphaFoldDB" id="A0A193FZA2"/>
<dbReference type="InterPro" id="IPR012338">
    <property type="entry name" value="Beta-lactam/transpept-like"/>
</dbReference>